<evidence type="ECO:0000256" key="5">
    <source>
        <dbReference type="HAMAP-Rule" id="MF_01080"/>
    </source>
</evidence>
<comment type="catalytic activity">
    <reaction evidence="1 5">
        <text>uridine(55) in tRNA = pseudouridine(55) in tRNA</text>
        <dbReference type="Rhea" id="RHEA:42532"/>
        <dbReference type="Rhea" id="RHEA-COMP:10101"/>
        <dbReference type="Rhea" id="RHEA-COMP:10102"/>
        <dbReference type="ChEBI" id="CHEBI:65314"/>
        <dbReference type="ChEBI" id="CHEBI:65315"/>
        <dbReference type="EC" id="5.4.99.25"/>
    </reaction>
</comment>
<evidence type="ECO:0000313" key="9">
    <source>
        <dbReference type="Proteomes" id="UP000563524"/>
    </source>
</evidence>
<proteinExistence type="inferred from homology"/>
<dbReference type="PANTHER" id="PTHR13767">
    <property type="entry name" value="TRNA-PSEUDOURIDINE SYNTHASE"/>
    <property type="match status" value="1"/>
</dbReference>
<comment type="caution">
    <text evidence="8">The sequence shown here is derived from an EMBL/GenBank/DDBJ whole genome shotgun (WGS) entry which is preliminary data.</text>
</comment>
<dbReference type="InterPro" id="IPR014780">
    <property type="entry name" value="tRNA_psdUridine_synth_TruB"/>
</dbReference>
<organism evidence="8 9">
    <name type="scientific">Parvularcula dongshanensis</name>
    <dbReference type="NCBI Taxonomy" id="1173995"/>
    <lineage>
        <taxon>Bacteria</taxon>
        <taxon>Pseudomonadati</taxon>
        <taxon>Pseudomonadota</taxon>
        <taxon>Alphaproteobacteria</taxon>
        <taxon>Parvularculales</taxon>
        <taxon>Parvularculaceae</taxon>
        <taxon>Parvularcula</taxon>
    </lineage>
</organism>
<dbReference type="HAMAP" id="MF_01080">
    <property type="entry name" value="TruB_bact"/>
    <property type="match status" value="1"/>
</dbReference>
<dbReference type="InterPro" id="IPR002501">
    <property type="entry name" value="PsdUridine_synth_N"/>
</dbReference>
<dbReference type="GO" id="GO:0031119">
    <property type="term" value="P:tRNA pseudouridine synthesis"/>
    <property type="evidence" value="ECO:0007669"/>
    <property type="project" value="UniProtKB-UniRule"/>
</dbReference>
<dbReference type="Pfam" id="PF16198">
    <property type="entry name" value="TruB_C_2"/>
    <property type="match status" value="1"/>
</dbReference>
<dbReference type="InterPro" id="IPR032819">
    <property type="entry name" value="TruB_C"/>
</dbReference>
<dbReference type="NCBIfam" id="TIGR00431">
    <property type="entry name" value="TruB"/>
    <property type="match status" value="1"/>
</dbReference>
<feature type="active site" description="Nucleophile" evidence="5">
    <location>
        <position position="47"/>
    </location>
</feature>
<evidence type="ECO:0000259" key="7">
    <source>
        <dbReference type="Pfam" id="PF16198"/>
    </source>
</evidence>
<dbReference type="RefSeq" id="WP_183815728.1">
    <property type="nucleotide sequence ID" value="NZ_JACHOB010000001.1"/>
</dbReference>
<dbReference type="GO" id="GO:0003723">
    <property type="term" value="F:RNA binding"/>
    <property type="evidence" value="ECO:0007669"/>
    <property type="project" value="InterPro"/>
</dbReference>
<evidence type="ECO:0000259" key="6">
    <source>
        <dbReference type="Pfam" id="PF01509"/>
    </source>
</evidence>
<evidence type="ECO:0000256" key="1">
    <source>
        <dbReference type="ARBA" id="ARBA00000385"/>
    </source>
</evidence>
<sequence length="320" mass="34373">MARRKKGRKLSGWLILDKPYDLGSTEAVSRLRWYAGAQKAGHAGTLDPLATGLLPIAFGEATKTVPFVQDGLKTYRFTAKWGEATSTDDTEGEVIATSEVRPARTDIEAALARFTGLIQQRPPAFSAVKVAGERAYDLARGGEAVELAARPITIHSLRLVEADAESAVLEAVTGKGAYVRALVRDLAEALGTRAHVTQLRRTRVGPFGEDDMVTLEEATGHAATVRLSPEERDFARIDAVLLGTGEGLREHPQAPVDGTQAHRLRRGQDALLPPYEAKAVRGEAIGDVEPVLATEDGVAVAICRLEGLKLRPLKVFAEDG</sequence>
<dbReference type="Proteomes" id="UP000563524">
    <property type="component" value="Unassembled WGS sequence"/>
</dbReference>
<evidence type="ECO:0000256" key="2">
    <source>
        <dbReference type="ARBA" id="ARBA00005642"/>
    </source>
</evidence>
<dbReference type="PANTHER" id="PTHR13767:SF2">
    <property type="entry name" value="PSEUDOURIDYLATE SYNTHASE TRUB1"/>
    <property type="match status" value="1"/>
</dbReference>
<keyword evidence="4 5" id="KW-0413">Isomerase</keyword>
<comment type="function">
    <text evidence="5">Responsible for synthesis of pseudouridine from uracil-55 in the psi GC loop of transfer RNAs.</text>
</comment>
<keyword evidence="3 5" id="KW-0819">tRNA processing</keyword>
<dbReference type="AlphaFoldDB" id="A0A840HZX5"/>
<dbReference type="InterPro" id="IPR020103">
    <property type="entry name" value="PsdUridine_synth_cat_dom_sf"/>
</dbReference>
<feature type="domain" description="tRNA pseudouridylate synthase B C-terminal" evidence="7">
    <location>
        <begin position="180"/>
        <end position="228"/>
    </location>
</feature>
<dbReference type="Gene3D" id="3.30.2350.10">
    <property type="entry name" value="Pseudouridine synthase"/>
    <property type="match status" value="1"/>
</dbReference>
<keyword evidence="9" id="KW-1185">Reference proteome</keyword>
<name>A0A840HZX5_9PROT</name>
<dbReference type="GO" id="GO:0160148">
    <property type="term" value="F:tRNA pseudouridine(55) synthase activity"/>
    <property type="evidence" value="ECO:0007669"/>
    <property type="project" value="UniProtKB-EC"/>
</dbReference>
<comment type="similarity">
    <text evidence="2 5">Belongs to the pseudouridine synthase TruB family. Type 1 subfamily.</text>
</comment>
<evidence type="ECO:0000256" key="4">
    <source>
        <dbReference type="ARBA" id="ARBA00023235"/>
    </source>
</evidence>
<dbReference type="SUPFAM" id="SSF55120">
    <property type="entry name" value="Pseudouridine synthase"/>
    <property type="match status" value="1"/>
</dbReference>
<evidence type="ECO:0000313" key="8">
    <source>
        <dbReference type="EMBL" id="MBB4658129.1"/>
    </source>
</evidence>
<protein>
    <recommendedName>
        <fullName evidence="5">tRNA pseudouridine synthase B</fullName>
        <ecNumber evidence="5">5.4.99.25</ecNumber>
    </recommendedName>
    <alternativeName>
        <fullName evidence="5">tRNA pseudouridine(55) synthase</fullName>
        <shortName evidence="5">Psi55 synthase</shortName>
    </alternativeName>
    <alternativeName>
        <fullName evidence="5">tRNA pseudouridylate synthase</fullName>
    </alternativeName>
    <alternativeName>
        <fullName evidence="5">tRNA-uridine isomerase</fullName>
    </alternativeName>
</protein>
<accession>A0A840HZX5</accession>
<gene>
    <name evidence="5" type="primary">truB</name>
    <name evidence="8" type="ORF">GGQ59_000629</name>
</gene>
<dbReference type="GO" id="GO:1990481">
    <property type="term" value="P:mRNA pseudouridine synthesis"/>
    <property type="evidence" value="ECO:0007669"/>
    <property type="project" value="TreeGrafter"/>
</dbReference>
<evidence type="ECO:0000256" key="3">
    <source>
        <dbReference type="ARBA" id="ARBA00022694"/>
    </source>
</evidence>
<dbReference type="EMBL" id="JACHOB010000001">
    <property type="protein sequence ID" value="MBB4658129.1"/>
    <property type="molecule type" value="Genomic_DNA"/>
</dbReference>
<feature type="domain" description="Pseudouridine synthase II N-terminal" evidence="6">
    <location>
        <begin position="33"/>
        <end position="179"/>
    </location>
</feature>
<reference evidence="8 9" key="1">
    <citation type="submission" date="2020-08" db="EMBL/GenBank/DDBJ databases">
        <title>Genomic Encyclopedia of Type Strains, Phase IV (KMG-IV): sequencing the most valuable type-strain genomes for metagenomic binning, comparative biology and taxonomic classification.</title>
        <authorList>
            <person name="Goeker M."/>
        </authorList>
    </citation>
    <scope>NUCLEOTIDE SEQUENCE [LARGE SCALE GENOMIC DNA]</scope>
    <source>
        <strain evidence="8 9">DSM 102850</strain>
    </source>
</reference>
<dbReference type="CDD" id="cd02573">
    <property type="entry name" value="PseudoU_synth_EcTruB"/>
    <property type="match status" value="1"/>
</dbReference>
<dbReference type="Pfam" id="PF01509">
    <property type="entry name" value="TruB_N"/>
    <property type="match status" value="1"/>
</dbReference>
<dbReference type="EC" id="5.4.99.25" evidence="5"/>